<dbReference type="GeneID" id="67454583"/>
<dbReference type="RefSeq" id="WP_014887193.1">
    <property type="nucleotide sequence ID" value="NC_018416.1"/>
</dbReference>
<gene>
    <name evidence="1" type="primary">trmU</name>
    <name evidence="1" type="ORF">A353_039</name>
</gene>
<reference evidence="1 2" key="1">
    <citation type="journal article" date="2012" name="Mol. Biol. Evol.">
        <title>Genome reduction and co-evolution between the primary and secondary bacterial symbionts of psyllids.</title>
        <authorList>
            <person name="Sloan D.B."/>
            <person name="Moran N.A."/>
        </authorList>
    </citation>
    <scope>NUCLEOTIDE SEQUENCE [LARGE SCALE GENOMIC DNA]</scope>
    <source>
        <strain evidence="1 2">HC</strain>
    </source>
</reference>
<protein>
    <submittedName>
        <fullName evidence="1">Putative tRNA(5-methylaminomethyl-2-thiouridylate) methyltransferase</fullName>
    </submittedName>
</protein>
<dbReference type="EMBL" id="CP003543">
    <property type="protein sequence ID" value="AFP83893.1"/>
    <property type="molecule type" value="Genomic_DNA"/>
</dbReference>
<dbReference type="AlphaFoldDB" id="J3YPY6"/>
<evidence type="ECO:0000313" key="2">
    <source>
        <dbReference type="Proteomes" id="UP000003934"/>
    </source>
</evidence>
<keyword evidence="1" id="KW-0808">Transferase</keyword>
<keyword evidence="2" id="KW-1185">Reference proteome</keyword>
<dbReference type="GO" id="GO:0032259">
    <property type="term" value="P:methylation"/>
    <property type="evidence" value="ECO:0007669"/>
    <property type="project" value="UniProtKB-KW"/>
</dbReference>
<evidence type="ECO:0000313" key="1">
    <source>
        <dbReference type="EMBL" id="AFP83893.1"/>
    </source>
</evidence>
<accession>J3YPY6</accession>
<dbReference type="SUPFAM" id="SSF52402">
    <property type="entry name" value="Adenine nucleotide alpha hydrolases-like"/>
    <property type="match status" value="1"/>
</dbReference>
<dbReference type="HOGENOM" id="CLU_952131_0_0_6"/>
<dbReference type="InterPro" id="IPR014729">
    <property type="entry name" value="Rossmann-like_a/b/a_fold"/>
</dbReference>
<dbReference type="Pfam" id="PF03054">
    <property type="entry name" value="tRNA_Me_trans"/>
    <property type="match status" value="1"/>
</dbReference>
<dbReference type="KEGG" id="crh:A353_039"/>
<dbReference type="Gene3D" id="3.40.50.620">
    <property type="entry name" value="HUPs"/>
    <property type="match status" value="1"/>
</dbReference>
<dbReference type="Proteomes" id="UP000003934">
    <property type="component" value="Chromosome"/>
</dbReference>
<sequence length="287" mass="35136">MINILLNSGGKDSNFFNFNLFCYNLFIKINNCYSYFEQKYSFLNSKYIKKKIFYIFLNKEYYYIINNYKKNNIDFYCNKLIKIYLIKIILNKKLLFTGHYFKKIKNYFFSSIDQKKDQTYFLNYKNNIFSINGYFNKKKILFFSIKNNFFCSKKKNTTGVCFKKKINFFLYIFFIENKILFNIIKIKKNLNLGKKFFNFKIIYIKKKIIIISKYKVKYSIIIIKKINLKNIFFKLNSQSLKKNGKIINFKGKTFLIFYKKNFFIEKNNILIFYNDLIINNFKIKKKN</sequence>
<name>J3YPY6_CARRU</name>
<organism evidence="1 2">
    <name type="scientific">Candidatus Carsonella ruddii HC isolate Thao2000</name>
    <dbReference type="NCBI Taxonomy" id="1202538"/>
    <lineage>
        <taxon>Bacteria</taxon>
        <taxon>Pseudomonadati</taxon>
        <taxon>Pseudomonadota</taxon>
        <taxon>Gammaproteobacteria</taxon>
        <taxon>Oceanospirillales</taxon>
        <taxon>Halomonadaceae</taxon>
        <taxon>Zymobacter group</taxon>
        <taxon>Candidatus Carsonella</taxon>
    </lineage>
</organism>
<dbReference type="OrthoDB" id="9800696at2"/>
<keyword evidence="1" id="KW-0489">Methyltransferase</keyword>
<dbReference type="STRING" id="1202538.A353_039"/>
<proteinExistence type="predicted"/>
<dbReference type="PATRIC" id="fig|1202538.3.peg.38"/>
<dbReference type="GO" id="GO:0008168">
    <property type="term" value="F:methyltransferase activity"/>
    <property type="evidence" value="ECO:0007669"/>
    <property type="project" value="UniProtKB-KW"/>
</dbReference>